<dbReference type="InterPro" id="IPR017441">
    <property type="entry name" value="Protein_kinase_ATP_BS"/>
</dbReference>
<gene>
    <name evidence="14" type="primary">Contig9446.g10107</name>
    <name evidence="14" type="ORF">STYLEM_10511</name>
</gene>
<proteinExistence type="inferred from homology"/>
<dbReference type="SUPFAM" id="SSF56112">
    <property type="entry name" value="Protein kinase-like (PK-like)"/>
    <property type="match status" value="1"/>
</dbReference>
<accession>A0A078AKY6</accession>
<dbReference type="InterPro" id="IPR008271">
    <property type="entry name" value="Ser/Thr_kinase_AS"/>
</dbReference>
<dbReference type="PROSITE" id="PS00107">
    <property type="entry name" value="PROTEIN_KINASE_ATP"/>
    <property type="match status" value="1"/>
</dbReference>
<dbReference type="Pfam" id="PF00069">
    <property type="entry name" value="Pkinase"/>
    <property type="match status" value="1"/>
</dbReference>
<dbReference type="GO" id="GO:0005634">
    <property type="term" value="C:nucleus"/>
    <property type="evidence" value="ECO:0007669"/>
    <property type="project" value="TreeGrafter"/>
</dbReference>
<evidence type="ECO:0000256" key="10">
    <source>
        <dbReference type="ARBA" id="ARBA00048977"/>
    </source>
</evidence>
<dbReference type="InterPro" id="IPR000719">
    <property type="entry name" value="Prot_kinase_dom"/>
</dbReference>
<evidence type="ECO:0000256" key="1">
    <source>
        <dbReference type="ARBA" id="ARBA00012513"/>
    </source>
</evidence>
<dbReference type="GO" id="GO:0005737">
    <property type="term" value="C:cytoplasm"/>
    <property type="evidence" value="ECO:0007669"/>
    <property type="project" value="TreeGrafter"/>
</dbReference>
<dbReference type="SMART" id="SM00220">
    <property type="entry name" value="S_TKc"/>
    <property type="match status" value="1"/>
</dbReference>
<keyword evidence="5 14" id="KW-0418">Kinase</keyword>
<dbReference type="PROSITE" id="PS50011">
    <property type="entry name" value="PROTEIN_KINASE_DOM"/>
    <property type="match status" value="1"/>
</dbReference>
<keyword evidence="15" id="KW-1185">Reference proteome</keyword>
<evidence type="ECO:0000256" key="2">
    <source>
        <dbReference type="ARBA" id="ARBA00022527"/>
    </source>
</evidence>
<dbReference type="InterPro" id="IPR011009">
    <property type="entry name" value="Kinase-like_dom_sf"/>
</dbReference>
<keyword evidence="7" id="KW-0652">Protein synthesis inhibitor</keyword>
<keyword evidence="6 11" id="KW-0067">ATP-binding</keyword>
<dbReference type="PANTHER" id="PTHR11042">
    <property type="entry name" value="EUKARYOTIC TRANSLATION INITIATION FACTOR 2-ALPHA KINASE EIF2-ALPHA KINASE -RELATED"/>
    <property type="match status" value="1"/>
</dbReference>
<comment type="similarity">
    <text evidence="8">Belongs to the protein kinase superfamily. Ser/Thr protein kinase family. GCN2 subfamily.</text>
</comment>
<evidence type="ECO:0000256" key="12">
    <source>
        <dbReference type="RuleBase" id="RU000304"/>
    </source>
</evidence>
<comment type="catalytic activity">
    <reaction evidence="10">
        <text>L-seryl-[protein] + ATP = O-phospho-L-seryl-[protein] + ADP + H(+)</text>
        <dbReference type="Rhea" id="RHEA:17989"/>
        <dbReference type="Rhea" id="RHEA-COMP:9863"/>
        <dbReference type="Rhea" id="RHEA-COMP:11604"/>
        <dbReference type="ChEBI" id="CHEBI:15378"/>
        <dbReference type="ChEBI" id="CHEBI:29999"/>
        <dbReference type="ChEBI" id="CHEBI:30616"/>
        <dbReference type="ChEBI" id="CHEBI:83421"/>
        <dbReference type="ChEBI" id="CHEBI:456216"/>
        <dbReference type="EC" id="2.7.11.1"/>
    </reaction>
    <physiologicalReaction direction="left-to-right" evidence="10">
        <dbReference type="Rhea" id="RHEA:17990"/>
    </physiologicalReaction>
</comment>
<evidence type="ECO:0000256" key="8">
    <source>
        <dbReference type="ARBA" id="ARBA00037982"/>
    </source>
</evidence>
<dbReference type="InParanoid" id="A0A078AKY6"/>
<name>A0A078AKY6_STYLE</name>
<evidence type="ECO:0000313" key="14">
    <source>
        <dbReference type="EMBL" id="CDW81493.1"/>
    </source>
</evidence>
<keyword evidence="4 11" id="KW-0547">Nucleotide-binding</keyword>
<feature type="domain" description="Protein kinase" evidence="13">
    <location>
        <begin position="5"/>
        <end position="174"/>
    </location>
</feature>
<dbReference type="Proteomes" id="UP000039865">
    <property type="component" value="Unassembled WGS sequence"/>
</dbReference>
<dbReference type="OrthoDB" id="40902at2759"/>
<keyword evidence="2 12" id="KW-0723">Serine/threonine-protein kinase</keyword>
<dbReference type="PANTHER" id="PTHR11042:SF160">
    <property type="entry name" value="EUKARYOTIC TRANSLATION INITIATION FACTOR 2-ALPHA KINASE 1"/>
    <property type="match status" value="1"/>
</dbReference>
<reference evidence="14 15" key="1">
    <citation type="submission" date="2014-06" db="EMBL/GenBank/DDBJ databases">
        <authorList>
            <person name="Swart Estienne"/>
        </authorList>
    </citation>
    <scope>NUCLEOTIDE SEQUENCE [LARGE SCALE GENOMIC DNA]</scope>
    <source>
        <strain evidence="14 15">130c</strain>
    </source>
</reference>
<evidence type="ECO:0000256" key="11">
    <source>
        <dbReference type="PROSITE-ProRule" id="PRU10141"/>
    </source>
</evidence>
<evidence type="ECO:0000313" key="15">
    <source>
        <dbReference type="Proteomes" id="UP000039865"/>
    </source>
</evidence>
<dbReference type="GO" id="GO:0004694">
    <property type="term" value="F:eukaryotic translation initiation factor 2alpha kinase activity"/>
    <property type="evidence" value="ECO:0007669"/>
    <property type="project" value="TreeGrafter"/>
</dbReference>
<dbReference type="Gene3D" id="1.10.510.10">
    <property type="entry name" value="Transferase(Phosphotransferase) domain 1"/>
    <property type="match status" value="1"/>
</dbReference>
<keyword evidence="3" id="KW-0808">Transferase</keyword>
<organism evidence="14 15">
    <name type="scientific">Stylonychia lemnae</name>
    <name type="common">Ciliate</name>
    <dbReference type="NCBI Taxonomy" id="5949"/>
    <lineage>
        <taxon>Eukaryota</taxon>
        <taxon>Sar</taxon>
        <taxon>Alveolata</taxon>
        <taxon>Ciliophora</taxon>
        <taxon>Intramacronucleata</taxon>
        <taxon>Spirotrichea</taxon>
        <taxon>Stichotrichia</taxon>
        <taxon>Sporadotrichida</taxon>
        <taxon>Oxytrichidae</taxon>
        <taxon>Stylonychinae</taxon>
        <taxon>Stylonychia</taxon>
    </lineage>
</organism>
<evidence type="ECO:0000256" key="7">
    <source>
        <dbReference type="ARBA" id="ARBA00023193"/>
    </source>
</evidence>
<dbReference type="GO" id="GO:0005524">
    <property type="term" value="F:ATP binding"/>
    <property type="evidence" value="ECO:0007669"/>
    <property type="project" value="UniProtKB-UniRule"/>
</dbReference>
<evidence type="ECO:0000256" key="4">
    <source>
        <dbReference type="ARBA" id="ARBA00022741"/>
    </source>
</evidence>
<feature type="binding site" evidence="11">
    <location>
        <position position="34"/>
    </location>
    <ligand>
        <name>ATP</name>
        <dbReference type="ChEBI" id="CHEBI:30616"/>
    </ligand>
</feature>
<sequence length="174" mass="19967">MDSQFIKLDVLGSGSFGVVYKVQRSSDKLNFALKQFNNPDIGQIIQEIKVLQEMDFKNIIRYYDSSLNPPYIVMEYCSKGSLDKMIKDAKQQNMQISEQKALDIVKQILKGLKKCHENKLIHRDLKPANILIDQNDVIKIGDFGLAKFSGANLCKQLSRHYSLYESRNYIGQTL</sequence>
<dbReference type="GO" id="GO:0017148">
    <property type="term" value="P:negative regulation of translation"/>
    <property type="evidence" value="ECO:0007669"/>
    <property type="project" value="UniProtKB-KW"/>
</dbReference>
<evidence type="ECO:0000259" key="13">
    <source>
        <dbReference type="PROSITE" id="PS50011"/>
    </source>
</evidence>
<evidence type="ECO:0000256" key="9">
    <source>
        <dbReference type="ARBA" id="ARBA00048659"/>
    </source>
</evidence>
<dbReference type="OMA" id="EYFVTHA"/>
<dbReference type="AlphaFoldDB" id="A0A078AKY6"/>
<dbReference type="PROSITE" id="PS00108">
    <property type="entry name" value="PROTEIN_KINASE_ST"/>
    <property type="match status" value="1"/>
</dbReference>
<comment type="catalytic activity">
    <reaction evidence="9">
        <text>L-threonyl-[protein] + ATP = O-phospho-L-threonyl-[protein] + ADP + H(+)</text>
        <dbReference type="Rhea" id="RHEA:46608"/>
        <dbReference type="Rhea" id="RHEA-COMP:11060"/>
        <dbReference type="Rhea" id="RHEA-COMP:11605"/>
        <dbReference type="ChEBI" id="CHEBI:15378"/>
        <dbReference type="ChEBI" id="CHEBI:30013"/>
        <dbReference type="ChEBI" id="CHEBI:30616"/>
        <dbReference type="ChEBI" id="CHEBI:61977"/>
        <dbReference type="ChEBI" id="CHEBI:456216"/>
        <dbReference type="EC" id="2.7.11.1"/>
    </reaction>
    <physiologicalReaction direction="left-to-right" evidence="9">
        <dbReference type="Rhea" id="RHEA:46609"/>
    </physiologicalReaction>
</comment>
<evidence type="ECO:0000256" key="3">
    <source>
        <dbReference type="ARBA" id="ARBA00022679"/>
    </source>
</evidence>
<dbReference type="InterPro" id="IPR050339">
    <property type="entry name" value="CC_SR_Kinase"/>
</dbReference>
<dbReference type="EMBL" id="CCKQ01010000">
    <property type="protein sequence ID" value="CDW81493.1"/>
    <property type="molecule type" value="Genomic_DNA"/>
</dbReference>
<evidence type="ECO:0000256" key="6">
    <source>
        <dbReference type="ARBA" id="ARBA00022840"/>
    </source>
</evidence>
<dbReference type="EC" id="2.7.11.1" evidence="1"/>
<protein>
    <recommendedName>
        <fullName evidence="1">non-specific serine/threonine protein kinase</fullName>
        <ecNumber evidence="1">2.7.11.1</ecNumber>
    </recommendedName>
</protein>
<evidence type="ECO:0000256" key="5">
    <source>
        <dbReference type="ARBA" id="ARBA00022777"/>
    </source>
</evidence>